<sequence length="347" mass="36655">MSAKQGTDMLAARYRRVLMVLPAAYRERRGEEMLSTLLDGAADGKRRPSLAEASSLAALAIRLRVGAPGASRRAVATGEVLRRTALAGLLAFGLWHGTGAVGNLVVIASERSQYFQNTPGSTVAWWLTLVFGLPLVYFGAFIALVLGRRRLGRFLGVAQAGFVAAASVQDRYPATSDMAAVFATSLMIALATGLGFHRGSPRPAAPGRWLSGMIGVAGVVFIVSGAAIGMHLDGHSGDTRVIDVIAQINAGPLVPGLAAVFGLVRARRSPIWPAALFILGLPGLLIVPRALIHYAQGNYENVFIGDLFRGAAWPGMAVYMLITEAVLATALVWSLYLRRARATAVPA</sequence>
<feature type="transmembrane region" description="Helical" evidence="1">
    <location>
        <begin position="209"/>
        <end position="232"/>
    </location>
</feature>
<organism evidence="2 3">
    <name type="scientific">Actinocrinis puniceicyclus</name>
    <dbReference type="NCBI Taxonomy" id="977794"/>
    <lineage>
        <taxon>Bacteria</taxon>
        <taxon>Bacillati</taxon>
        <taxon>Actinomycetota</taxon>
        <taxon>Actinomycetes</taxon>
        <taxon>Catenulisporales</taxon>
        <taxon>Actinospicaceae</taxon>
        <taxon>Actinocrinis</taxon>
    </lineage>
</organism>
<dbReference type="Proteomes" id="UP000677913">
    <property type="component" value="Unassembled WGS sequence"/>
</dbReference>
<reference evidence="2" key="1">
    <citation type="submission" date="2021-04" db="EMBL/GenBank/DDBJ databases">
        <title>Genome based classification of Actinospica acidithermotolerans sp. nov., an actinobacterium isolated from an Indonesian hot spring.</title>
        <authorList>
            <person name="Kusuma A.B."/>
            <person name="Putra K.E."/>
            <person name="Nafisah S."/>
            <person name="Loh J."/>
            <person name="Nouioui I."/>
            <person name="Goodfellow M."/>
        </authorList>
    </citation>
    <scope>NUCLEOTIDE SEQUENCE</scope>
    <source>
        <strain evidence="2">DSM 45618</strain>
    </source>
</reference>
<keyword evidence="1" id="KW-0472">Membrane</keyword>
<dbReference type="RefSeq" id="WP_211467536.1">
    <property type="nucleotide sequence ID" value="NZ_JAGSXH010000031.1"/>
</dbReference>
<protein>
    <submittedName>
        <fullName evidence="2">Uncharacterized protein</fullName>
    </submittedName>
</protein>
<evidence type="ECO:0000256" key="1">
    <source>
        <dbReference type="SAM" id="Phobius"/>
    </source>
</evidence>
<accession>A0A8J7WJW3</accession>
<feature type="transmembrane region" description="Helical" evidence="1">
    <location>
        <begin position="154"/>
        <end position="172"/>
    </location>
</feature>
<feature type="transmembrane region" description="Helical" evidence="1">
    <location>
        <begin position="244"/>
        <end position="264"/>
    </location>
</feature>
<feature type="transmembrane region" description="Helical" evidence="1">
    <location>
        <begin position="123"/>
        <end position="147"/>
    </location>
</feature>
<evidence type="ECO:0000313" key="3">
    <source>
        <dbReference type="Proteomes" id="UP000677913"/>
    </source>
</evidence>
<keyword evidence="1" id="KW-1133">Transmembrane helix</keyword>
<name>A0A8J7WJW3_9ACTN</name>
<gene>
    <name evidence="2" type="ORF">KGA66_11345</name>
</gene>
<comment type="caution">
    <text evidence="2">The sequence shown here is derived from an EMBL/GenBank/DDBJ whole genome shotgun (WGS) entry which is preliminary data.</text>
</comment>
<proteinExistence type="predicted"/>
<feature type="transmembrane region" description="Helical" evidence="1">
    <location>
        <begin position="271"/>
        <end position="292"/>
    </location>
</feature>
<dbReference type="EMBL" id="JAGSXH010000031">
    <property type="protein sequence ID" value="MBS2963646.1"/>
    <property type="molecule type" value="Genomic_DNA"/>
</dbReference>
<keyword evidence="3" id="KW-1185">Reference proteome</keyword>
<feature type="transmembrane region" description="Helical" evidence="1">
    <location>
        <begin position="312"/>
        <end position="337"/>
    </location>
</feature>
<evidence type="ECO:0000313" key="2">
    <source>
        <dbReference type="EMBL" id="MBS2963646.1"/>
    </source>
</evidence>
<feature type="transmembrane region" description="Helical" evidence="1">
    <location>
        <begin position="86"/>
        <end position="108"/>
    </location>
</feature>
<feature type="transmembrane region" description="Helical" evidence="1">
    <location>
        <begin position="178"/>
        <end position="197"/>
    </location>
</feature>
<dbReference type="AlphaFoldDB" id="A0A8J7WJW3"/>
<keyword evidence="1" id="KW-0812">Transmembrane</keyword>